<evidence type="ECO:0000259" key="11">
    <source>
        <dbReference type="PROSITE" id="PS51900"/>
    </source>
</evidence>
<dbReference type="Proteomes" id="UP000094070">
    <property type="component" value="Unassembled WGS sequence"/>
</dbReference>
<evidence type="ECO:0000256" key="1">
    <source>
        <dbReference type="ARBA" id="ARBA00004496"/>
    </source>
</evidence>
<keyword evidence="13" id="KW-1185">Reference proteome</keyword>
<organism evidence="12 13">
    <name type="scientific">Vibrio rumoiensis 1S-45</name>
    <dbReference type="NCBI Taxonomy" id="1188252"/>
    <lineage>
        <taxon>Bacteria</taxon>
        <taxon>Pseudomonadati</taxon>
        <taxon>Pseudomonadota</taxon>
        <taxon>Gammaproteobacteria</taxon>
        <taxon>Vibrionales</taxon>
        <taxon>Vibrionaceae</taxon>
        <taxon>Vibrio</taxon>
    </lineage>
</organism>
<dbReference type="InterPro" id="IPR050090">
    <property type="entry name" value="Tyrosine_recombinase_XerCD"/>
</dbReference>
<dbReference type="InterPro" id="IPR002104">
    <property type="entry name" value="Integrase_catalytic"/>
</dbReference>
<dbReference type="InterPro" id="IPR044068">
    <property type="entry name" value="CB"/>
</dbReference>
<dbReference type="RefSeq" id="WP_017024363.1">
    <property type="nucleotide sequence ID" value="NZ_AJYK02000088.1"/>
</dbReference>
<dbReference type="SUPFAM" id="SSF56349">
    <property type="entry name" value="DNA breaking-rejoining enzymes"/>
    <property type="match status" value="1"/>
</dbReference>
<dbReference type="STRING" id="1188252.A1QC_11775"/>
<dbReference type="PANTHER" id="PTHR30349:SF64">
    <property type="entry name" value="PROPHAGE INTEGRASE INTD-RELATED"/>
    <property type="match status" value="1"/>
</dbReference>
<evidence type="ECO:0000313" key="12">
    <source>
        <dbReference type="EMBL" id="OEF23547.1"/>
    </source>
</evidence>
<reference evidence="12 13" key="1">
    <citation type="journal article" date="2012" name="Science">
        <title>Ecological populations of bacteria act as socially cohesive units of antibiotic production and resistance.</title>
        <authorList>
            <person name="Cordero O.X."/>
            <person name="Wildschutte H."/>
            <person name="Kirkup B."/>
            <person name="Proehl S."/>
            <person name="Ngo L."/>
            <person name="Hussain F."/>
            <person name="Le Roux F."/>
            <person name="Mincer T."/>
            <person name="Polz M.F."/>
        </authorList>
    </citation>
    <scope>NUCLEOTIDE SEQUENCE [LARGE SCALE GENOMIC DNA]</scope>
    <source>
        <strain evidence="12 13">1S-45</strain>
    </source>
</reference>
<evidence type="ECO:0000256" key="5">
    <source>
        <dbReference type="ARBA" id="ARBA00023125"/>
    </source>
</evidence>
<dbReference type="InterPro" id="IPR004107">
    <property type="entry name" value="Integrase_SAM-like_N"/>
</dbReference>
<evidence type="ECO:0000256" key="4">
    <source>
        <dbReference type="ARBA" id="ARBA00022908"/>
    </source>
</evidence>
<dbReference type="PANTHER" id="PTHR30349">
    <property type="entry name" value="PHAGE INTEGRASE-RELATED"/>
    <property type="match status" value="1"/>
</dbReference>
<dbReference type="GO" id="GO:0006310">
    <property type="term" value="P:DNA recombination"/>
    <property type="evidence" value="ECO:0007669"/>
    <property type="project" value="UniProtKB-KW"/>
</dbReference>
<feature type="domain" description="Core-binding (CB)" evidence="11">
    <location>
        <begin position="1"/>
        <end position="83"/>
    </location>
</feature>
<dbReference type="Pfam" id="PF00589">
    <property type="entry name" value="Phage_integrase"/>
    <property type="match status" value="1"/>
</dbReference>
<dbReference type="FunFam" id="1.10.443.10:FF:000007">
    <property type="entry name" value="Tyrosine recombinase XerC"/>
    <property type="match status" value="1"/>
</dbReference>
<evidence type="ECO:0000313" key="13">
    <source>
        <dbReference type="Proteomes" id="UP000094070"/>
    </source>
</evidence>
<evidence type="ECO:0000256" key="2">
    <source>
        <dbReference type="ARBA" id="ARBA00008857"/>
    </source>
</evidence>
<keyword evidence="3" id="KW-0963">Cytoplasm</keyword>
<dbReference type="EMBL" id="AJYK02000088">
    <property type="protein sequence ID" value="OEF23547.1"/>
    <property type="molecule type" value="Genomic_DNA"/>
</dbReference>
<comment type="similarity">
    <text evidence="2">Belongs to the 'phage' integrase family.</text>
</comment>
<name>A0A1E5DZT0_9VIBR</name>
<dbReference type="eggNOG" id="COG0582">
    <property type="taxonomic scope" value="Bacteria"/>
</dbReference>
<keyword evidence="6" id="KW-0233">DNA recombination</keyword>
<dbReference type="PROSITE" id="PS51900">
    <property type="entry name" value="CB"/>
    <property type="match status" value="1"/>
</dbReference>
<evidence type="ECO:0000259" key="10">
    <source>
        <dbReference type="PROSITE" id="PS51898"/>
    </source>
</evidence>
<protein>
    <submittedName>
        <fullName evidence="12">Integrase</fullName>
    </submittedName>
</protein>
<dbReference type="AlphaFoldDB" id="A0A1E5DZT0"/>
<dbReference type="OrthoDB" id="9801717at2"/>
<comment type="subcellular location">
    <subcellularLocation>
        <location evidence="1">Cytoplasm</location>
    </subcellularLocation>
</comment>
<proteinExistence type="inferred from homology"/>
<dbReference type="Gene3D" id="1.10.150.130">
    <property type="match status" value="1"/>
</dbReference>
<evidence type="ECO:0000256" key="7">
    <source>
        <dbReference type="ARBA" id="ARBA00037721"/>
    </source>
</evidence>
<dbReference type="GO" id="GO:0015074">
    <property type="term" value="P:DNA integration"/>
    <property type="evidence" value="ECO:0007669"/>
    <property type="project" value="UniProtKB-KW"/>
</dbReference>
<dbReference type="InterPro" id="IPR011010">
    <property type="entry name" value="DNA_brk_join_enz"/>
</dbReference>
<evidence type="ECO:0000256" key="6">
    <source>
        <dbReference type="ARBA" id="ARBA00023172"/>
    </source>
</evidence>
<dbReference type="InterPro" id="IPR010998">
    <property type="entry name" value="Integrase_recombinase_N"/>
</dbReference>
<sequence>MKSEFLRYIHDYMLSRHYALRTVQAYLYWIKQFILYHNKRHPNTMGDNEVEQFLTVLITEKNVAVKTQATALNALNFLYQHIIQRPLNLNMNFKRSNRAQKLPVVLTQLEIQQLLYHIQPKYLLLAQLLYGSGLRLMEAIRLRYDDIDYDYGAIRIWQGKGNKNRVVTLAKQLYPSLQTQQKIVKQYFDSDLSNPAYKGVWLPSALERKFPNAEKTLTWQYLFPSHKLSIDPENQKIRRHHIDPSSLQKEIRRATQLAKIPKKVSCHTLRHSFATHLLESGTDIRTVQEQLGHSDVKTTQIYTHVLERGANGVLSPLSKIPITK</sequence>
<gene>
    <name evidence="12" type="ORF">A1QC_11775</name>
</gene>
<dbReference type="NCBIfam" id="TIGR02249">
    <property type="entry name" value="integrase_gron"/>
    <property type="match status" value="1"/>
</dbReference>
<feature type="domain" description="Tyr recombinase" evidence="10">
    <location>
        <begin position="101"/>
        <end position="315"/>
    </location>
</feature>
<keyword evidence="4" id="KW-0229">DNA integration</keyword>
<dbReference type="Gene3D" id="1.10.443.10">
    <property type="entry name" value="Intergrase catalytic core"/>
    <property type="match status" value="1"/>
</dbReference>
<evidence type="ECO:0000256" key="9">
    <source>
        <dbReference type="PROSITE-ProRule" id="PRU01248"/>
    </source>
</evidence>
<comment type="function">
    <text evidence="7">Site-specific tyrosine recombinase, which acts by catalyzing the cutting and rejoining of the recombining DNA molecules. The XerC-XerD complex is essential to convert dimers of the bacterial chromosome into monomers to permit their segregation at cell division. It also contributes to the segregational stability of plasmids.</text>
</comment>
<evidence type="ECO:0000256" key="8">
    <source>
        <dbReference type="ARBA" id="ARBA00038613"/>
    </source>
</evidence>
<dbReference type="InterPro" id="IPR011946">
    <property type="entry name" value="Integrase_integron-type"/>
</dbReference>
<dbReference type="GO" id="GO:0005737">
    <property type="term" value="C:cytoplasm"/>
    <property type="evidence" value="ECO:0007669"/>
    <property type="project" value="UniProtKB-SubCell"/>
</dbReference>
<dbReference type="InterPro" id="IPR013762">
    <property type="entry name" value="Integrase-like_cat_sf"/>
</dbReference>
<dbReference type="PROSITE" id="PS51898">
    <property type="entry name" value="TYR_RECOMBINASE"/>
    <property type="match status" value="1"/>
</dbReference>
<dbReference type="GO" id="GO:0003677">
    <property type="term" value="F:DNA binding"/>
    <property type="evidence" value="ECO:0007669"/>
    <property type="project" value="UniProtKB-UniRule"/>
</dbReference>
<dbReference type="Pfam" id="PF13495">
    <property type="entry name" value="Phage_int_SAM_4"/>
    <property type="match status" value="1"/>
</dbReference>
<accession>A0A1E5DZT0</accession>
<comment type="caution">
    <text evidence="12">The sequence shown here is derived from an EMBL/GenBank/DDBJ whole genome shotgun (WGS) entry which is preliminary data.</text>
</comment>
<evidence type="ECO:0000256" key="3">
    <source>
        <dbReference type="ARBA" id="ARBA00022490"/>
    </source>
</evidence>
<keyword evidence="5 9" id="KW-0238">DNA-binding</keyword>
<comment type="subunit">
    <text evidence="8">Forms a cyclic heterotetrameric complex composed of two molecules of XerC and two molecules of XerD.</text>
</comment>